<dbReference type="NCBIfam" id="TIGR01683">
    <property type="entry name" value="thiS"/>
    <property type="match status" value="1"/>
</dbReference>
<dbReference type="InterPro" id="IPR010035">
    <property type="entry name" value="Thi_S"/>
</dbReference>
<protein>
    <submittedName>
        <fullName evidence="1">Sulfur carrier protein ThiS</fullName>
    </submittedName>
</protein>
<dbReference type="SUPFAM" id="SSF54285">
    <property type="entry name" value="MoaD/ThiS"/>
    <property type="match status" value="1"/>
</dbReference>
<dbReference type="Pfam" id="PF02597">
    <property type="entry name" value="ThiS"/>
    <property type="match status" value="1"/>
</dbReference>
<dbReference type="AlphaFoldDB" id="A0A3R9F5S7"/>
<dbReference type="RefSeq" id="WP_125322231.1">
    <property type="nucleotide sequence ID" value="NZ_AP024889.1"/>
</dbReference>
<dbReference type="InterPro" id="IPR012675">
    <property type="entry name" value="Beta-grasp_dom_sf"/>
</dbReference>
<reference evidence="1 2" key="1">
    <citation type="submission" date="2018-12" db="EMBL/GenBank/DDBJ databases">
        <title>Genomic taxonomy of the Vibrionaceae family.</title>
        <authorList>
            <person name="Gomez-Gil B."/>
            <person name="Enciso-Ibarra K."/>
        </authorList>
    </citation>
    <scope>NUCLEOTIDE SEQUENCE [LARGE SCALE GENOMIC DNA]</scope>
    <source>
        <strain evidence="1 2">CAIM 594</strain>
    </source>
</reference>
<gene>
    <name evidence="1" type="primary">thiS</name>
    <name evidence="1" type="ORF">EJA03_13290</name>
</gene>
<evidence type="ECO:0000313" key="1">
    <source>
        <dbReference type="EMBL" id="RSD30544.1"/>
    </source>
</evidence>
<dbReference type="EMBL" id="RSFA01000062">
    <property type="protein sequence ID" value="RSD30544.1"/>
    <property type="molecule type" value="Genomic_DNA"/>
</dbReference>
<comment type="caution">
    <text evidence="1">The sequence shown here is derived from an EMBL/GenBank/DDBJ whole genome shotgun (WGS) entry which is preliminary data.</text>
</comment>
<dbReference type="OrthoDB" id="6388078at2"/>
<name>A0A3R9F5S7_9VIBR</name>
<dbReference type="PANTHER" id="PTHR34472">
    <property type="entry name" value="SULFUR CARRIER PROTEIN THIS"/>
    <property type="match status" value="1"/>
</dbReference>
<dbReference type="Proteomes" id="UP000269041">
    <property type="component" value="Unassembled WGS sequence"/>
</dbReference>
<proteinExistence type="predicted"/>
<sequence length="84" mass="9023">MISSQQSVTQAAALNSDVITITINEQSQQAVNQSNLQQIIDQLGLSDVGHVFSINNQVIPRSEWSNTVLSEGDHICLFQAIAGG</sequence>
<accession>A0A3R9F5S7</accession>
<dbReference type="PANTHER" id="PTHR34472:SF1">
    <property type="entry name" value="SULFUR CARRIER PROTEIN THIS"/>
    <property type="match status" value="1"/>
</dbReference>
<evidence type="ECO:0000313" key="2">
    <source>
        <dbReference type="Proteomes" id="UP000269041"/>
    </source>
</evidence>
<dbReference type="CDD" id="cd00565">
    <property type="entry name" value="Ubl_ThiS"/>
    <property type="match status" value="1"/>
</dbReference>
<dbReference type="InterPro" id="IPR016155">
    <property type="entry name" value="Mopterin_synth/thiamin_S_b"/>
</dbReference>
<dbReference type="Gene3D" id="3.10.20.30">
    <property type="match status" value="1"/>
</dbReference>
<organism evidence="1 2">
    <name type="scientific">Vibrio pectenicida</name>
    <dbReference type="NCBI Taxonomy" id="62763"/>
    <lineage>
        <taxon>Bacteria</taxon>
        <taxon>Pseudomonadati</taxon>
        <taxon>Pseudomonadota</taxon>
        <taxon>Gammaproteobacteria</taxon>
        <taxon>Vibrionales</taxon>
        <taxon>Vibrionaceae</taxon>
        <taxon>Vibrio</taxon>
    </lineage>
</organism>
<keyword evidence="2" id="KW-1185">Reference proteome</keyword>
<dbReference type="InterPro" id="IPR003749">
    <property type="entry name" value="ThiS/MoaD-like"/>
</dbReference>